<name>A0A5J6J0Z6_STRVI</name>
<evidence type="ECO:0000313" key="1">
    <source>
        <dbReference type="EMBL" id="QEV44629.1"/>
    </source>
</evidence>
<reference evidence="1 2" key="1">
    <citation type="submission" date="2017-09" db="EMBL/GenBank/DDBJ databases">
        <authorList>
            <person name="Lee N."/>
            <person name="Cho B.-K."/>
        </authorList>
    </citation>
    <scope>NUCLEOTIDE SEQUENCE [LARGE SCALE GENOMIC DNA]</scope>
    <source>
        <strain evidence="1 2">ATCC 27476</strain>
    </source>
</reference>
<accession>A0A5J6J0Z6</accession>
<sequence>MAGRGADPGAQDPAGDLVIRRHRIKVVRGTPDHIELAALTAALLILARTAPVPCAPHARSHRRHRAHWDRNVTSVVHCPAHSWRARPPAGFV</sequence>
<evidence type="ECO:0008006" key="3">
    <source>
        <dbReference type="Google" id="ProtNLM"/>
    </source>
</evidence>
<dbReference type="Proteomes" id="UP000325563">
    <property type="component" value="Chromosome"/>
</dbReference>
<dbReference type="EMBL" id="CP023692">
    <property type="protein sequence ID" value="QEV44629.1"/>
    <property type="molecule type" value="Genomic_DNA"/>
</dbReference>
<dbReference type="GO" id="GO:0003989">
    <property type="term" value="F:acetyl-CoA carboxylase activity"/>
    <property type="evidence" value="ECO:0007669"/>
    <property type="project" value="InterPro"/>
</dbReference>
<dbReference type="AlphaFoldDB" id="A0A5J6J0Z6"/>
<dbReference type="Pfam" id="PF13822">
    <property type="entry name" value="ACC_epsilon"/>
    <property type="match status" value="1"/>
</dbReference>
<evidence type="ECO:0000313" key="2">
    <source>
        <dbReference type="Proteomes" id="UP000325563"/>
    </source>
</evidence>
<dbReference type="GO" id="GO:0004658">
    <property type="term" value="F:propionyl-CoA carboxylase activity"/>
    <property type="evidence" value="ECO:0007669"/>
    <property type="project" value="InterPro"/>
</dbReference>
<keyword evidence="2" id="KW-1185">Reference proteome</keyword>
<proteinExistence type="predicted"/>
<protein>
    <recommendedName>
        <fullName evidence="3">Acyl-CoA carboxylase subunit epsilon</fullName>
    </recommendedName>
</protein>
<dbReference type="InterPro" id="IPR032716">
    <property type="entry name" value="ACC_epsilon"/>
</dbReference>
<gene>
    <name evidence="1" type="ORF">CP980_05730</name>
</gene>
<dbReference type="KEGG" id="svn:CP980_05730"/>
<organism evidence="1 2">
    <name type="scientific">Streptomyces vinaceus</name>
    <dbReference type="NCBI Taxonomy" id="1960"/>
    <lineage>
        <taxon>Bacteria</taxon>
        <taxon>Bacillati</taxon>
        <taxon>Actinomycetota</taxon>
        <taxon>Actinomycetes</taxon>
        <taxon>Kitasatosporales</taxon>
        <taxon>Streptomycetaceae</taxon>
        <taxon>Streptomyces</taxon>
    </lineage>
</organism>